<feature type="coiled-coil region" evidence="1">
    <location>
        <begin position="321"/>
        <end position="352"/>
    </location>
</feature>
<keyword evidence="4" id="KW-1185">Reference proteome</keyword>
<protein>
    <recommendedName>
        <fullName evidence="5">DUF349 domain-containing protein</fullName>
    </recommendedName>
</protein>
<reference evidence="3 4" key="1">
    <citation type="journal article" date="2019" name="Int. J. Syst. Evol. Microbiol.">
        <title>The Global Catalogue of Microorganisms (GCM) 10K type strain sequencing project: providing services to taxonomists for standard genome sequencing and annotation.</title>
        <authorList>
            <consortium name="The Broad Institute Genomics Platform"/>
            <consortium name="The Broad Institute Genome Sequencing Center for Infectious Disease"/>
            <person name="Wu L."/>
            <person name="Ma J."/>
        </authorList>
    </citation>
    <scope>NUCLEOTIDE SEQUENCE [LARGE SCALE GENOMIC DNA]</scope>
    <source>
        <strain evidence="3 4">JCM 15421</strain>
    </source>
</reference>
<dbReference type="EMBL" id="BAAAEU010000004">
    <property type="protein sequence ID" value="GAA0709323.1"/>
    <property type="molecule type" value="Genomic_DNA"/>
</dbReference>
<evidence type="ECO:0008006" key="5">
    <source>
        <dbReference type="Google" id="ProtNLM"/>
    </source>
</evidence>
<evidence type="ECO:0000256" key="1">
    <source>
        <dbReference type="SAM" id="Coils"/>
    </source>
</evidence>
<feature type="region of interest" description="Disordered" evidence="2">
    <location>
        <begin position="256"/>
        <end position="298"/>
    </location>
</feature>
<evidence type="ECO:0000313" key="4">
    <source>
        <dbReference type="Proteomes" id="UP001501523"/>
    </source>
</evidence>
<name>A0ABN1IDS0_9GAMM</name>
<accession>A0ABN1IDS0</accession>
<comment type="caution">
    <text evidence="3">The sequence shown here is derived from an EMBL/GenBank/DDBJ whole genome shotgun (WGS) entry which is preliminary data.</text>
</comment>
<feature type="compositionally biased region" description="Low complexity" evidence="2">
    <location>
        <begin position="277"/>
        <end position="286"/>
    </location>
</feature>
<gene>
    <name evidence="3" type="ORF">GCM10009105_09680</name>
</gene>
<dbReference type="InterPro" id="IPR007139">
    <property type="entry name" value="DUF349"/>
</dbReference>
<organism evidence="3 4">
    <name type="scientific">Dokdonella soli</name>
    <dbReference type="NCBI Taxonomy" id="529810"/>
    <lineage>
        <taxon>Bacteria</taxon>
        <taxon>Pseudomonadati</taxon>
        <taxon>Pseudomonadota</taxon>
        <taxon>Gammaproteobacteria</taxon>
        <taxon>Lysobacterales</taxon>
        <taxon>Rhodanobacteraceae</taxon>
        <taxon>Dokdonella</taxon>
    </lineage>
</organism>
<dbReference type="RefSeq" id="WP_343787732.1">
    <property type="nucleotide sequence ID" value="NZ_BAAAEU010000004.1"/>
</dbReference>
<sequence length="848" mass="93207">MKLPGFLSKPRWLSKDAATRRKAVVHDTDAELVANLGRLAREDADADVRIAAMKRLADPGIAQGLAHDDSEANVRAQARALWLDLLTGTHASAPSLVERVRLLKAQDDNELIERIARHAREPELRQAALDRVTRPALLLERAIEDADAGIRLALVERIDDEAQLARLAERARKSDKQVNRRARERIDALRIARGDDATLEQRARLLCEQLEQLVREPAHADAEAAVTARWQEIEAAVAPPLRARYEAARALLVVSRTGPAPRPAPAVESPPIDPAGEEPAATTPAADETDHAAEPVAAHAAATADAVVAPLLAQARFAASLDEVNAEQRKKREQQRSLLAELEEALHALDAAIDSGTSVAAHAAKSRADDLRRRIEAPLPRSLAQHLAASEHRHAELSQWQHWADDQRRRQLCDEIEALVTSGLHPDAVASRVRDAQAEWTRLDTVEGRNAARPSPLARRFHAACRAAFAPTQEYFKKRQELRQSHAQQVNALLERAGALADDSTDWPAIAALRRDTADALRGLDRVEPRERKALAQRLKTSLAALDARVARRDEDVERAKAALIAEAEALGQGTPQRGAVAAARELQQRWQQAGNGRRARDQAQWKAFRAAIDAVFGRLDAERAERSARDADARAQAEALCAELEALAVTETPDRSAAARLQAAWDALRVRDEHLARRFDAAQASLRDAAQRRERSLRHARFDAWQARYRLCRAAEMSTTPVDALLEQWQHAPAGEIAVDVLAARFAAATAGSAQADTEPHDDEAFRDVLVELELLAGIESPDEDRERRRTRQIGRLSARMSGTTMPNPAQEVATLLTRWSELGPTTDAALDGRVERALAAVLETLP</sequence>
<dbReference type="Pfam" id="PF03993">
    <property type="entry name" value="DUF349"/>
    <property type="match status" value="2"/>
</dbReference>
<proteinExistence type="predicted"/>
<evidence type="ECO:0000313" key="3">
    <source>
        <dbReference type="EMBL" id="GAA0709323.1"/>
    </source>
</evidence>
<keyword evidence="1" id="KW-0175">Coiled coil</keyword>
<dbReference type="Proteomes" id="UP001501523">
    <property type="component" value="Unassembled WGS sequence"/>
</dbReference>
<evidence type="ECO:0000256" key="2">
    <source>
        <dbReference type="SAM" id="MobiDB-lite"/>
    </source>
</evidence>